<reference evidence="1" key="1">
    <citation type="submission" date="2020-09" db="EMBL/GenBank/DDBJ databases">
        <title>Genome-Enabled Discovery of Anthraquinone Biosynthesis in Senna tora.</title>
        <authorList>
            <person name="Kang S.-H."/>
            <person name="Pandey R.P."/>
            <person name="Lee C.-M."/>
            <person name="Sim J.-S."/>
            <person name="Jeong J.-T."/>
            <person name="Choi B.-S."/>
            <person name="Jung M."/>
            <person name="Ginzburg D."/>
            <person name="Zhao K."/>
            <person name="Won S.Y."/>
            <person name="Oh T.-J."/>
            <person name="Yu Y."/>
            <person name="Kim N.-H."/>
            <person name="Lee O.R."/>
            <person name="Lee T.-H."/>
            <person name="Bashyal P."/>
            <person name="Kim T.-S."/>
            <person name="Lee W.-H."/>
            <person name="Kawkins C."/>
            <person name="Kim C.-K."/>
            <person name="Kim J.S."/>
            <person name="Ahn B.O."/>
            <person name="Rhee S.Y."/>
            <person name="Sohng J.K."/>
        </authorList>
    </citation>
    <scope>NUCLEOTIDE SEQUENCE</scope>
    <source>
        <tissue evidence="1">Leaf</tissue>
    </source>
</reference>
<keyword evidence="2" id="KW-1185">Reference proteome</keyword>
<proteinExistence type="predicted"/>
<protein>
    <submittedName>
        <fullName evidence="1">Uncharacterized protein</fullName>
    </submittedName>
</protein>
<sequence length="195" mass="21296">METFIPLMLKTIANKGALLRFEVKFMCIVRAEIRIASTTEASEVGIVSVGDMVRCTTVWIPVGVKQSFWCGNHCLHRCTGSSLRSCLLCLHRLEQGCLYVVLIKPMITVDSKMANSATHLALGPGSLPRIVGLIVRIIVVEWQPASASSSIEVTSKISSKGIRIEVSWIIVELGVLGSDILSLILVCCMSLRHIC</sequence>
<dbReference type="Proteomes" id="UP000634136">
    <property type="component" value="Unassembled WGS sequence"/>
</dbReference>
<name>A0A834VZ84_9FABA</name>
<comment type="caution">
    <text evidence="1">The sequence shown here is derived from an EMBL/GenBank/DDBJ whole genome shotgun (WGS) entry which is preliminary data.</text>
</comment>
<gene>
    <name evidence="1" type="ORF">G2W53_042754</name>
</gene>
<evidence type="ECO:0000313" key="2">
    <source>
        <dbReference type="Proteomes" id="UP000634136"/>
    </source>
</evidence>
<dbReference type="AlphaFoldDB" id="A0A834VZ84"/>
<dbReference type="EMBL" id="JAAIUW010000013">
    <property type="protein sequence ID" value="KAF7803643.1"/>
    <property type="molecule type" value="Genomic_DNA"/>
</dbReference>
<accession>A0A834VZ84</accession>
<evidence type="ECO:0000313" key="1">
    <source>
        <dbReference type="EMBL" id="KAF7803643.1"/>
    </source>
</evidence>
<organism evidence="1 2">
    <name type="scientific">Senna tora</name>
    <dbReference type="NCBI Taxonomy" id="362788"/>
    <lineage>
        <taxon>Eukaryota</taxon>
        <taxon>Viridiplantae</taxon>
        <taxon>Streptophyta</taxon>
        <taxon>Embryophyta</taxon>
        <taxon>Tracheophyta</taxon>
        <taxon>Spermatophyta</taxon>
        <taxon>Magnoliopsida</taxon>
        <taxon>eudicotyledons</taxon>
        <taxon>Gunneridae</taxon>
        <taxon>Pentapetalae</taxon>
        <taxon>rosids</taxon>
        <taxon>fabids</taxon>
        <taxon>Fabales</taxon>
        <taxon>Fabaceae</taxon>
        <taxon>Caesalpinioideae</taxon>
        <taxon>Cassia clade</taxon>
        <taxon>Senna</taxon>
    </lineage>
</organism>